<reference evidence="2" key="1">
    <citation type="submission" date="2017-09" db="EMBL/GenBank/DDBJ databases">
        <authorList>
            <person name="Regsiter A."/>
            <person name="William W."/>
        </authorList>
    </citation>
    <scope>NUCLEOTIDE SEQUENCE [LARGE SCALE GENOMIC DNA]</scope>
    <source>
        <strain evidence="2">500-1</strain>
    </source>
</reference>
<dbReference type="KEGG" id="pprf:DPRO_3608"/>
<sequence>MTWNPITLAPPPSLQAVHDELQGCRGAAPNELDASQNRLAAVNGAIPIASNPVAAAAAGVEALRIATIGLLQAGGHFLCLHPYIHPLGDRRGEYAYLTPQQTVTGMADKLADPQDVLSKNSLESVFLLLRGVDHDHFAAVLDAFCTLFPVTELMLAKRRAKWLATLEKDKLIRAVGPVHPSWHSHETRRHPRTVQLDQEMGGLLGMAEGYEQENTRPEAELNALIEKKRTHLQELDAAWTLVTDALRGDSGVGLALNGNMGSIRRQLKENTPPVEGYKLSALCCWIGSIDDVAFIREMVSL</sequence>
<evidence type="ECO:0000313" key="1">
    <source>
        <dbReference type="EMBL" id="SOB60524.1"/>
    </source>
</evidence>
<dbReference type="EMBL" id="LT907975">
    <property type="protein sequence ID" value="SOB60524.1"/>
    <property type="molecule type" value="Genomic_DNA"/>
</dbReference>
<organism evidence="1 2">
    <name type="scientific">Pseudodesulfovibrio profundus</name>
    <dbReference type="NCBI Taxonomy" id="57320"/>
    <lineage>
        <taxon>Bacteria</taxon>
        <taxon>Pseudomonadati</taxon>
        <taxon>Thermodesulfobacteriota</taxon>
        <taxon>Desulfovibrionia</taxon>
        <taxon>Desulfovibrionales</taxon>
        <taxon>Desulfovibrionaceae</taxon>
    </lineage>
</organism>
<dbReference type="AlphaFoldDB" id="A0A2C8FCK7"/>
<dbReference type="RefSeq" id="WP_097013232.1">
    <property type="nucleotide sequence ID" value="NZ_LT907975.1"/>
</dbReference>
<evidence type="ECO:0000313" key="2">
    <source>
        <dbReference type="Proteomes" id="UP000219215"/>
    </source>
</evidence>
<gene>
    <name evidence="1" type="ORF">DPRO_3608</name>
</gene>
<dbReference type="Proteomes" id="UP000219215">
    <property type="component" value="Chromosome DPRO"/>
</dbReference>
<proteinExistence type="predicted"/>
<accession>A0A2C8FCK7</accession>
<protein>
    <submittedName>
        <fullName evidence="1">Uncharacterized protein</fullName>
    </submittedName>
</protein>
<name>A0A2C8FCK7_9BACT</name>
<dbReference type="OrthoDB" id="5451898at2"/>
<keyword evidence="2" id="KW-1185">Reference proteome</keyword>